<organism evidence="2 3">
    <name type="scientific">Micromonospora pisi</name>
    <dbReference type="NCBI Taxonomy" id="589240"/>
    <lineage>
        <taxon>Bacteria</taxon>
        <taxon>Bacillati</taxon>
        <taxon>Actinomycetota</taxon>
        <taxon>Actinomycetes</taxon>
        <taxon>Micromonosporales</taxon>
        <taxon>Micromonosporaceae</taxon>
        <taxon>Micromonospora</taxon>
    </lineage>
</organism>
<feature type="transmembrane region" description="Helical" evidence="1">
    <location>
        <begin position="68"/>
        <end position="92"/>
    </location>
</feature>
<comment type="caution">
    <text evidence="2">The sequence shown here is derived from an EMBL/GenBank/DDBJ whole genome shotgun (WGS) entry which is preliminary data.</text>
</comment>
<keyword evidence="1" id="KW-0812">Transmembrane</keyword>
<gene>
    <name evidence="2" type="ORF">BDK92_3863</name>
</gene>
<sequence length="127" mass="12728">MPERLGLFGVAVAAAAAIWPPLTGATGLAAPCLLRWLTGVPCPGCGLTTASVALVHGDVIGALRANPVIFGLAALAVAVGPMLGLRAVGLLRAPVAWSSRARRATGWGAALLALASWAFQLIRLGVG</sequence>
<reference evidence="2 3" key="1">
    <citation type="submission" date="2018-10" db="EMBL/GenBank/DDBJ databases">
        <title>Sequencing the genomes of 1000 actinobacteria strains.</title>
        <authorList>
            <person name="Klenk H.-P."/>
        </authorList>
    </citation>
    <scope>NUCLEOTIDE SEQUENCE [LARGE SCALE GENOMIC DNA]</scope>
    <source>
        <strain evidence="2 3">DSM 45175</strain>
    </source>
</reference>
<keyword evidence="1" id="KW-1133">Transmembrane helix</keyword>
<name>A0A495JNA2_9ACTN</name>
<accession>A0A495JNA2</accession>
<evidence type="ECO:0000313" key="2">
    <source>
        <dbReference type="EMBL" id="RKR89509.1"/>
    </source>
</evidence>
<keyword evidence="3" id="KW-1185">Reference proteome</keyword>
<dbReference type="InterPro" id="IPR021215">
    <property type="entry name" value="DUF2752"/>
</dbReference>
<keyword evidence="1" id="KW-0472">Membrane</keyword>
<proteinExistence type="predicted"/>
<dbReference type="AlphaFoldDB" id="A0A495JNA2"/>
<evidence type="ECO:0000313" key="3">
    <source>
        <dbReference type="Proteomes" id="UP000277671"/>
    </source>
</evidence>
<dbReference type="EMBL" id="RBKT01000001">
    <property type="protein sequence ID" value="RKR89509.1"/>
    <property type="molecule type" value="Genomic_DNA"/>
</dbReference>
<protein>
    <submittedName>
        <fullName evidence="2">Uncharacterized protein DUF2752</fullName>
    </submittedName>
</protein>
<dbReference type="RefSeq" id="WP_246017127.1">
    <property type="nucleotide sequence ID" value="NZ_RBKT01000001.1"/>
</dbReference>
<dbReference type="Pfam" id="PF10825">
    <property type="entry name" value="DUF2752"/>
    <property type="match status" value="1"/>
</dbReference>
<feature type="transmembrane region" description="Helical" evidence="1">
    <location>
        <begin position="104"/>
        <end position="122"/>
    </location>
</feature>
<evidence type="ECO:0000256" key="1">
    <source>
        <dbReference type="SAM" id="Phobius"/>
    </source>
</evidence>
<dbReference type="Proteomes" id="UP000277671">
    <property type="component" value="Unassembled WGS sequence"/>
</dbReference>